<gene>
    <name evidence="2" type="ORF">CN678_26570</name>
</gene>
<evidence type="ECO:0000256" key="1">
    <source>
        <dbReference type="SAM" id="Phobius"/>
    </source>
</evidence>
<dbReference type="AlphaFoldDB" id="A0AB73QTD8"/>
<accession>A0AB73QTD8</accession>
<protein>
    <submittedName>
        <fullName evidence="2">Uncharacterized protein</fullName>
    </submittedName>
</protein>
<reference evidence="2" key="1">
    <citation type="submission" date="2017-09" db="EMBL/GenBank/DDBJ databases">
        <title>Large-scale bioinformatics analysis of Bacillus genomes uncovers conserved roles of natural products in bacterial physiology.</title>
        <authorList>
            <consortium name="Agbiome Team Llc"/>
            <person name="Bleich R.M."/>
            <person name="Kirk G.J."/>
            <person name="Santa Maria K.C."/>
            <person name="Allen S.E."/>
            <person name="Farag S."/>
            <person name="Shank E.A."/>
            <person name="Bowers A."/>
        </authorList>
    </citation>
    <scope>NUCLEOTIDE SEQUENCE</scope>
    <source>
        <strain evidence="2">AFS005430</strain>
    </source>
</reference>
<name>A0AB73QTD8_9BACI</name>
<feature type="transmembrane region" description="Helical" evidence="1">
    <location>
        <begin position="38"/>
        <end position="62"/>
    </location>
</feature>
<sequence>MHLFPYIIGIFLLIIGGFNIYKSLRFRFSQNGISIKTILIPFWIIQLGGSLLLIGLGMFLIMI</sequence>
<feature type="transmembrane region" description="Helical" evidence="1">
    <location>
        <begin position="6"/>
        <end position="26"/>
    </location>
</feature>
<dbReference type="EMBL" id="NUEH01000065">
    <property type="protein sequence ID" value="PEI82887.1"/>
    <property type="molecule type" value="Genomic_DNA"/>
</dbReference>
<keyword evidence="1" id="KW-1133">Transmembrane helix</keyword>
<evidence type="ECO:0000313" key="2">
    <source>
        <dbReference type="EMBL" id="PEI82887.1"/>
    </source>
</evidence>
<dbReference type="Proteomes" id="UP000220969">
    <property type="component" value="Unassembled WGS sequence"/>
</dbReference>
<organism evidence="2">
    <name type="scientific">Bacillus toyonensis</name>
    <dbReference type="NCBI Taxonomy" id="155322"/>
    <lineage>
        <taxon>Bacteria</taxon>
        <taxon>Bacillati</taxon>
        <taxon>Bacillota</taxon>
        <taxon>Bacilli</taxon>
        <taxon>Bacillales</taxon>
        <taxon>Bacillaceae</taxon>
        <taxon>Bacillus</taxon>
        <taxon>Bacillus cereus group</taxon>
    </lineage>
</organism>
<keyword evidence="1" id="KW-0812">Transmembrane</keyword>
<comment type="caution">
    <text evidence="2">The sequence shown here is derived from an EMBL/GenBank/DDBJ whole genome shotgun (WGS) entry which is preliminary data.</text>
</comment>
<proteinExistence type="predicted"/>
<keyword evidence="1" id="KW-0472">Membrane</keyword>